<dbReference type="Proteomes" id="UP000198432">
    <property type="component" value="Unassembled WGS sequence"/>
</dbReference>
<dbReference type="InterPro" id="IPR015927">
    <property type="entry name" value="Peptidase_S24_S26A/B/C"/>
</dbReference>
<evidence type="ECO:0000259" key="8">
    <source>
        <dbReference type="Pfam" id="PF00717"/>
    </source>
</evidence>
<keyword evidence="3 7" id="KW-0378">Hydrolase</keyword>
<feature type="domain" description="Peptidase S24/S26A/S26B/S26C" evidence="8">
    <location>
        <begin position="31"/>
        <end position="145"/>
    </location>
</feature>
<dbReference type="NCBIfam" id="NF007621">
    <property type="entry name" value="PRK10276.1"/>
    <property type="match status" value="1"/>
</dbReference>
<dbReference type="InterPro" id="IPR039418">
    <property type="entry name" value="LexA-like"/>
</dbReference>
<name>A0A239DCW8_9BACT</name>
<dbReference type="GO" id="GO:0006355">
    <property type="term" value="P:regulation of DNA-templated transcription"/>
    <property type="evidence" value="ECO:0007669"/>
    <property type="project" value="InterPro"/>
</dbReference>
<dbReference type="InterPro" id="IPR036286">
    <property type="entry name" value="LexA/Signal_pep-like_sf"/>
</dbReference>
<keyword evidence="2" id="KW-0227">DNA damage</keyword>
<evidence type="ECO:0000256" key="1">
    <source>
        <dbReference type="ARBA" id="ARBA00007484"/>
    </source>
</evidence>
<dbReference type="Gene3D" id="2.10.109.10">
    <property type="entry name" value="Umud Fragment, subunit A"/>
    <property type="match status" value="1"/>
</dbReference>
<dbReference type="InterPro" id="IPR050077">
    <property type="entry name" value="LexA_repressor"/>
</dbReference>
<evidence type="ECO:0000313" key="10">
    <source>
        <dbReference type="Proteomes" id="UP000198432"/>
    </source>
</evidence>
<evidence type="ECO:0000256" key="4">
    <source>
        <dbReference type="ARBA" id="ARBA00022813"/>
    </source>
</evidence>
<dbReference type="PANTHER" id="PTHR33516:SF2">
    <property type="entry name" value="LEXA REPRESSOR-RELATED"/>
    <property type="match status" value="1"/>
</dbReference>
<accession>A0A239DCW8</accession>
<evidence type="ECO:0000256" key="3">
    <source>
        <dbReference type="ARBA" id="ARBA00022801"/>
    </source>
</evidence>
<dbReference type="SUPFAM" id="SSF51306">
    <property type="entry name" value="LexA/Signal peptidase"/>
    <property type="match status" value="1"/>
</dbReference>
<keyword evidence="5" id="KW-0234">DNA repair</keyword>
<dbReference type="GO" id="GO:0009432">
    <property type="term" value="P:SOS response"/>
    <property type="evidence" value="ECO:0007669"/>
    <property type="project" value="UniProtKB-KW"/>
</dbReference>
<keyword evidence="6" id="KW-0742">SOS response</keyword>
<dbReference type="CDD" id="cd06529">
    <property type="entry name" value="S24_LexA-like"/>
    <property type="match status" value="1"/>
</dbReference>
<evidence type="ECO:0000313" key="9">
    <source>
        <dbReference type="EMBL" id="SNS29513.1"/>
    </source>
</evidence>
<gene>
    <name evidence="9" type="ORF">SAMN06296052_104145</name>
</gene>
<organism evidence="9 10">
    <name type="scientific">Pontibacter ummariensis</name>
    <dbReference type="NCBI Taxonomy" id="1610492"/>
    <lineage>
        <taxon>Bacteria</taxon>
        <taxon>Pseudomonadati</taxon>
        <taxon>Bacteroidota</taxon>
        <taxon>Cytophagia</taxon>
        <taxon>Cytophagales</taxon>
        <taxon>Hymenobacteraceae</taxon>
        <taxon>Pontibacter</taxon>
    </lineage>
</organism>
<evidence type="ECO:0000256" key="7">
    <source>
        <dbReference type="RuleBase" id="RU003991"/>
    </source>
</evidence>
<evidence type="ECO:0000256" key="2">
    <source>
        <dbReference type="ARBA" id="ARBA00022763"/>
    </source>
</evidence>
<dbReference type="Pfam" id="PF00717">
    <property type="entry name" value="Peptidase_S24"/>
    <property type="match status" value="1"/>
</dbReference>
<protein>
    <submittedName>
        <fullName evidence="9">SOS response UmuD protein. Serine peptidase. MEROPS family S24</fullName>
    </submittedName>
</protein>
<evidence type="ECO:0000256" key="5">
    <source>
        <dbReference type="ARBA" id="ARBA00023204"/>
    </source>
</evidence>
<dbReference type="PANTHER" id="PTHR33516">
    <property type="entry name" value="LEXA REPRESSOR"/>
    <property type="match status" value="1"/>
</dbReference>
<sequence length="152" mass="16541">MEEAKVIPLQRASVPVFFSLELESDLSITLVGSTVKAGFPSPADDYVAGRIDLNTYITSNPTSTFLVRVEGESMIGAHIMPGDLAVVNKNRKAKSGDIVLAYVNGEFTIKRYEPRKDGAYLIAENPKYPAICVTETDNGFIWGVVEGIARTI</sequence>
<reference evidence="10" key="1">
    <citation type="submission" date="2017-06" db="EMBL/GenBank/DDBJ databases">
        <authorList>
            <person name="Varghese N."/>
            <person name="Submissions S."/>
        </authorList>
    </citation>
    <scope>NUCLEOTIDE SEQUENCE [LARGE SCALE GENOMIC DNA]</scope>
    <source>
        <strain evidence="10">NKM1</strain>
    </source>
</reference>
<dbReference type="InterPro" id="IPR006197">
    <property type="entry name" value="Peptidase_S24_LexA"/>
</dbReference>
<dbReference type="AlphaFoldDB" id="A0A239DCW8"/>
<dbReference type="GO" id="GO:0003677">
    <property type="term" value="F:DNA binding"/>
    <property type="evidence" value="ECO:0007669"/>
    <property type="project" value="InterPro"/>
</dbReference>
<dbReference type="PRINTS" id="PR00726">
    <property type="entry name" value="LEXASERPTASE"/>
</dbReference>
<dbReference type="GO" id="GO:0016787">
    <property type="term" value="F:hydrolase activity"/>
    <property type="evidence" value="ECO:0007669"/>
    <property type="project" value="UniProtKB-KW"/>
</dbReference>
<dbReference type="EMBL" id="FZOQ01000004">
    <property type="protein sequence ID" value="SNS29513.1"/>
    <property type="molecule type" value="Genomic_DNA"/>
</dbReference>
<keyword evidence="4 7" id="KW-0068">Autocatalytic cleavage</keyword>
<keyword evidence="10" id="KW-1185">Reference proteome</keyword>
<comment type="similarity">
    <text evidence="1 7">Belongs to the peptidase S24 family.</text>
</comment>
<evidence type="ECO:0000256" key="6">
    <source>
        <dbReference type="ARBA" id="ARBA00023236"/>
    </source>
</evidence>
<dbReference type="RefSeq" id="WP_179222970.1">
    <property type="nucleotide sequence ID" value="NZ_FZOQ01000004.1"/>
</dbReference>
<proteinExistence type="inferred from homology"/>
<dbReference type="GO" id="GO:0006281">
    <property type="term" value="P:DNA repair"/>
    <property type="evidence" value="ECO:0007669"/>
    <property type="project" value="UniProtKB-KW"/>
</dbReference>